<dbReference type="PANTHER" id="PTHR33295">
    <property type="entry name" value="ATPASE"/>
    <property type="match status" value="1"/>
</dbReference>
<gene>
    <name evidence="3" type="ordered locus">Shel_03690</name>
</gene>
<dbReference type="Pfam" id="PF13635">
    <property type="entry name" value="DUF4143"/>
    <property type="match status" value="1"/>
</dbReference>
<sequence length="443" mass="49766">MRRYAEKELEEWLRAKPRKPLIVNGARQVGKTWLVTDFATRHFDSVAHVVFLDNEEAQRVFDGSLDANRLLMLIGALTGTNPRDGKTLVFLDEIQECPRAITALKLFCEQTPGIPIVAAGSLLGVALNRRRDGEQPASWPVGKVSYLDLFPMTFDEFVVAANPQLAEVLEEDDPTLADMVSERLTELLKTYMFVGGMPEAVAAFMETNDPSAARRVQSDLLRSYELDFSKHVESPLMTERIRETWRSVPSQLATESDMKRFTYAAIKSGARGRDYRDAVSWLVDAGLITRVPRVSKPGIPLEGYADNVYFKLYMLDVGLLGAATRLDAHVLLEGDRHFTEYKGAYAEQFVCQHLQAYDGRAPYYWSADGKNAKGEIDFLVERNGRVLPIEVKAAKNVSGESLANFCRANGLDKALRLSLLGYKDQGWLANVPLYSIPRLRQHR</sequence>
<dbReference type="eggNOG" id="COG1373">
    <property type="taxonomic scope" value="Bacteria"/>
</dbReference>
<dbReference type="RefSeq" id="WP_012797538.1">
    <property type="nucleotide sequence ID" value="NC_013165.1"/>
</dbReference>
<dbReference type="InterPro" id="IPR025420">
    <property type="entry name" value="DUF4143"/>
</dbReference>
<dbReference type="Pfam" id="PF13173">
    <property type="entry name" value="AAA_14"/>
    <property type="match status" value="1"/>
</dbReference>
<dbReference type="AlphaFoldDB" id="C7N2C5"/>
<dbReference type="STRING" id="471855.Shel_03690"/>
<dbReference type="InterPro" id="IPR027417">
    <property type="entry name" value="P-loop_NTPase"/>
</dbReference>
<proteinExistence type="predicted"/>
<keyword evidence="4" id="KW-1185">Reference proteome</keyword>
<evidence type="ECO:0000313" key="4">
    <source>
        <dbReference type="Proteomes" id="UP000002026"/>
    </source>
</evidence>
<evidence type="ECO:0000259" key="2">
    <source>
        <dbReference type="Pfam" id="PF13635"/>
    </source>
</evidence>
<dbReference type="KEGG" id="shi:Shel_03690"/>
<organism evidence="3 4">
    <name type="scientific">Slackia heliotrinireducens (strain ATCC 29202 / DSM 20476 / NCTC 11029 / RHS 1)</name>
    <name type="common">Peptococcus heliotrinreducens</name>
    <dbReference type="NCBI Taxonomy" id="471855"/>
    <lineage>
        <taxon>Bacteria</taxon>
        <taxon>Bacillati</taxon>
        <taxon>Actinomycetota</taxon>
        <taxon>Coriobacteriia</taxon>
        <taxon>Eggerthellales</taxon>
        <taxon>Eggerthellaceae</taxon>
        <taxon>Slackia</taxon>
    </lineage>
</organism>
<dbReference type="Proteomes" id="UP000002026">
    <property type="component" value="Chromosome"/>
</dbReference>
<evidence type="ECO:0000313" key="3">
    <source>
        <dbReference type="EMBL" id="ACV21431.1"/>
    </source>
</evidence>
<name>C7N2C5_SLAHD</name>
<dbReference type="SUPFAM" id="SSF52540">
    <property type="entry name" value="P-loop containing nucleoside triphosphate hydrolases"/>
    <property type="match status" value="1"/>
</dbReference>
<dbReference type="HOGENOM" id="CLU_047370_0_0_11"/>
<dbReference type="CDD" id="cd01037">
    <property type="entry name" value="PDDEXK_nuclease-like"/>
    <property type="match status" value="1"/>
</dbReference>
<feature type="domain" description="AAA" evidence="1">
    <location>
        <begin position="18"/>
        <end position="157"/>
    </location>
</feature>
<dbReference type="EMBL" id="CP001684">
    <property type="protein sequence ID" value="ACV21431.1"/>
    <property type="molecule type" value="Genomic_DNA"/>
</dbReference>
<reference evidence="3 4" key="1">
    <citation type="journal article" date="2009" name="Stand. Genomic Sci.">
        <title>Complete genome sequence of Slackia heliotrinireducens type strain (RHS 1).</title>
        <authorList>
            <person name="Pukall R."/>
            <person name="Lapidus A."/>
            <person name="Nolan M."/>
            <person name="Copeland A."/>
            <person name="Glavina Del Rio T."/>
            <person name="Lucas S."/>
            <person name="Chen F."/>
            <person name="Tice H."/>
            <person name="Cheng J.F."/>
            <person name="Chertkov O."/>
            <person name="Bruce D."/>
            <person name="Goodwin L."/>
            <person name="Kuske C."/>
            <person name="Brettin T."/>
            <person name="Detter J.C."/>
            <person name="Han C."/>
            <person name="Pitluck S."/>
            <person name="Pati A."/>
            <person name="Mavrommatis K."/>
            <person name="Ivanova N."/>
            <person name="Ovchinnikova G."/>
            <person name="Chen A."/>
            <person name="Palaniappan K."/>
            <person name="Schneider S."/>
            <person name="Rohde M."/>
            <person name="Chain P."/>
            <person name="D'haeseleer P."/>
            <person name="Goker M."/>
            <person name="Bristow J."/>
            <person name="Eisen J.A."/>
            <person name="Markowitz V."/>
            <person name="Kyrpides N.C."/>
            <person name="Klenk H.P."/>
            <person name="Hugenholtz P."/>
        </authorList>
    </citation>
    <scope>NUCLEOTIDE SEQUENCE [LARGE SCALE GENOMIC DNA]</scope>
    <source>
        <strain evidence="4">ATCC 29202 / DSM 20476 / NCTC 11029 / RHS 1</strain>
    </source>
</reference>
<dbReference type="PANTHER" id="PTHR33295:SF7">
    <property type="entry name" value="ATPASE"/>
    <property type="match status" value="1"/>
</dbReference>
<feature type="domain" description="DUF4143" evidence="2">
    <location>
        <begin position="227"/>
        <end position="393"/>
    </location>
</feature>
<dbReference type="InterPro" id="IPR041682">
    <property type="entry name" value="AAA_14"/>
</dbReference>
<accession>C7N2C5</accession>
<evidence type="ECO:0000259" key="1">
    <source>
        <dbReference type="Pfam" id="PF13173"/>
    </source>
</evidence>
<protein>
    <submittedName>
        <fullName evidence="3">Predicted ATPase (AAA+ superfamily)</fullName>
    </submittedName>
</protein>